<evidence type="ECO:0000256" key="2">
    <source>
        <dbReference type="ARBA" id="ARBA00022670"/>
    </source>
</evidence>
<proteinExistence type="inferred from homology"/>
<reference evidence="7 8" key="1">
    <citation type="journal article" date="2014" name="PLoS ONE">
        <title>Reduction of Hydrogen Peroxide Accumulation and Toxicity by a Catalase from Mycoplasma iowae.</title>
        <authorList>
            <person name="Pritchard R.E."/>
            <person name="Prassinos A.J."/>
            <person name="Osborne J.D."/>
            <person name="Raviv Z."/>
            <person name="Balish M.F."/>
        </authorList>
    </citation>
    <scope>NUCLEOTIDE SEQUENCE [LARGE SCALE GENOMIC DNA]</scope>
    <source>
        <strain evidence="7 8">DK-CPA</strain>
    </source>
</reference>
<keyword evidence="2" id="KW-0645">Protease</keyword>
<dbReference type="CDD" id="cd16332">
    <property type="entry name" value="Prp-like"/>
    <property type="match status" value="1"/>
</dbReference>
<organism evidence="7 8">
    <name type="scientific">Malacoplasma iowae DK-CPA</name>
    <dbReference type="NCBI Taxonomy" id="1394179"/>
    <lineage>
        <taxon>Bacteria</taxon>
        <taxon>Bacillati</taxon>
        <taxon>Mycoplasmatota</taxon>
        <taxon>Mycoplasmoidales</taxon>
        <taxon>Mycoplasmoidaceae</taxon>
        <taxon>Malacoplasma</taxon>
    </lineage>
</organism>
<keyword evidence="4" id="KW-0788">Thiol protease</keyword>
<dbReference type="GO" id="GO:0005840">
    <property type="term" value="C:ribosome"/>
    <property type="evidence" value="ECO:0007669"/>
    <property type="project" value="UniProtKB-KW"/>
</dbReference>
<dbReference type="GeneID" id="96866604"/>
<evidence type="ECO:0000256" key="4">
    <source>
        <dbReference type="ARBA" id="ARBA00022807"/>
    </source>
</evidence>
<dbReference type="Proteomes" id="UP000028523">
    <property type="component" value="Unassembled WGS sequence"/>
</dbReference>
<dbReference type="Gene3D" id="3.30.70.1490">
    <property type="entry name" value="Cysteine protease Prp"/>
    <property type="match status" value="1"/>
</dbReference>
<evidence type="ECO:0000313" key="7">
    <source>
        <dbReference type="EMBL" id="KFB07675.1"/>
    </source>
</evidence>
<dbReference type="Pfam" id="PF04327">
    <property type="entry name" value="Peptidase_Prp"/>
    <property type="match status" value="1"/>
</dbReference>
<protein>
    <recommendedName>
        <fullName evidence="6">Ribosomal processing cysteine protease Prp</fullName>
    </recommendedName>
</protein>
<dbReference type="GO" id="GO:0006508">
    <property type="term" value="P:proteolysis"/>
    <property type="evidence" value="ECO:0007669"/>
    <property type="project" value="UniProtKB-KW"/>
</dbReference>
<dbReference type="InterPro" id="IPR007422">
    <property type="entry name" value="Peptidase_Prp"/>
</dbReference>
<accession>A0A084U3Y9</accession>
<comment type="caution">
    <text evidence="7">The sequence shown here is derived from an EMBL/GenBank/DDBJ whole genome shotgun (WGS) entry which is preliminary data.</text>
</comment>
<evidence type="ECO:0000256" key="5">
    <source>
        <dbReference type="ARBA" id="ARBA00044503"/>
    </source>
</evidence>
<keyword evidence="8" id="KW-1185">Reference proteome</keyword>
<dbReference type="RefSeq" id="WP_004024962.1">
    <property type="nucleotide sequence ID" value="NZ_AWQU01000072.1"/>
</dbReference>
<evidence type="ECO:0000256" key="1">
    <source>
        <dbReference type="ARBA" id="ARBA00022517"/>
    </source>
</evidence>
<evidence type="ECO:0000313" key="8">
    <source>
        <dbReference type="Proteomes" id="UP000028523"/>
    </source>
</evidence>
<dbReference type="GO" id="GO:0042254">
    <property type="term" value="P:ribosome biogenesis"/>
    <property type="evidence" value="ECO:0007669"/>
    <property type="project" value="UniProtKB-KW"/>
</dbReference>
<dbReference type="GO" id="GO:0008234">
    <property type="term" value="F:cysteine-type peptidase activity"/>
    <property type="evidence" value="ECO:0007669"/>
    <property type="project" value="UniProtKB-KW"/>
</dbReference>
<dbReference type="SUPFAM" id="SSF118010">
    <property type="entry name" value="TM1457-like"/>
    <property type="match status" value="1"/>
</dbReference>
<evidence type="ECO:0000256" key="3">
    <source>
        <dbReference type="ARBA" id="ARBA00022801"/>
    </source>
</evidence>
<keyword evidence="7" id="KW-0687">Ribonucleoprotein</keyword>
<dbReference type="AlphaFoldDB" id="A0A084U3Y9"/>
<keyword evidence="3" id="KW-0378">Hydrolase</keyword>
<keyword evidence="7" id="KW-0689">Ribosomal protein</keyword>
<gene>
    <name evidence="7" type="ORF">P271_526</name>
</gene>
<sequence>MINIDFYKDGFQVRNHSNYDVHNRDIVCAGVSAVVLGSINWFQEKDILDIVVDNTIPIVKLKIKLNPKTIAGLGLIKNQLQEISRSYADYVSLIEHNENI</sequence>
<keyword evidence="1" id="KW-0690">Ribosome biogenesis</keyword>
<dbReference type="EMBL" id="AWQU01000072">
    <property type="protein sequence ID" value="KFB07675.1"/>
    <property type="molecule type" value="Genomic_DNA"/>
</dbReference>
<comment type="similarity">
    <text evidence="5">Belongs to the Prp family.</text>
</comment>
<dbReference type="InterPro" id="IPR036764">
    <property type="entry name" value="Peptidase_Prp_sf"/>
</dbReference>
<name>A0A084U3Y9_MALIO</name>
<evidence type="ECO:0000256" key="6">
    <source>
        <dbReference type="ARBA" id="ARBA00044538"/>
    </source>
</evidence>